<dbReference type="GO" id="GO:0003700">
    <property type="term" value="F:DNA-binding transcription factor activity"/>
    <property type="evidence" value="ECO:0007669"/>
    <property type="project" value="InterPro"/>
</dbReference>
<evidence type="ECO:0000256" key="4">
    <source>
        <dbReference type="ARBA" id="ARBA00023015"/>
    </source>
</evidence>
<dbReference type="InterPro" id="IPR045174">
    <property type="entry name" value="Dof"/>
</dbReference>
<proteinExistence type="predicted"/>
<dbReference type="InterPro" id="IPR003851">
    <property type="entry name" value="Znf_Dof"/>
</dbReference>
<organism evidence="10 11">
    <name type="scientific">Ceratopteris richardii</name>
    <name type="common">Triangle waterfern</name>
    <dbReference type="NCBI Taxonomy" id="49495"/>
    <lineage>
        <taxon>Eukaryota</taxon>
        <taxon>Viridiplantae</taxon>
        <taxon>Streptophyta</taxon>
        <taxon>Embryophyta</taxon>
        <taxon>Tracheophyta</taxon>
        <taxon>Polypodiopsida</taxon>
        <taxon>Polypodiidae</taxon>
        <taxon>Polypodiales</taxon>
        <taxon>Pteridineae</taxon>
        <taxon>Pteridaceae</taxon>
        <taxon>Parkerioideae</taxon>
        <taxon>Ceratopteris</taxon>
    </lineage>
</organism>
<comment type="caution">
    <text evidence="10">The sequence shown here is derived from an EMBL/GenBank/DDBJ whole genome shotgun (WGS) entry which is preliminary data.</text>
</comment>
<dbReference type="Proteomes" id="UP000825935">
    <property type="component" value="Chromosome 19"/>
</dbReference>
<dbReference type="OrthoDB" id="1927254at2759"/>
<gene>
    <name evidence="10" type="ORF">KP509_19G013700</name>
</gene>
<keyword evidence="11" id="KW-1185">Reference proteome</keyword>
<sequence length="364" mass="39595">MHQQQDTGIKPPDDGLNSKSSKHRTNEGSSETEGGGGGGADTHAETQQPQRCPRCDSLNTKFCYYNNYSLTQPRHFCKNCRRYWTKGGTLRNVPVGGGCRKNKRLKQRDSSCLTALQPDVDAGLPPHNMQLPSIDNCGISGFSPNSPSSFLLQDFANDGHRQLALSGYSSVPLLEPHINFLVHPRQACHDQLTLFDRMSPTASPAAQTLEPLSSFSSASMSAPGMYPVCVGPAGICNPTPMEPPLSLIPLNLAQMNDRYLTRPPMHSIVDDLQLRKPTYEDRLLAGGHTGDNRAEISMTTGRAKPLMASQSSEWTSEQTEAAHQETGIFNMVPQSGEMNLWNASWPEMHAALAGSTTPAGALLH</sequence>
<keyword evidence="2" id="KW-0863">Zinc-finger</keyword>
<evidence type="ECO:0000259" key="9">
    <source>
        <dbReference type="PROSITE" id="PS50884"/>
    </source>
</evidence>
<evidence type="ECO:0000256" key="6">
    <source>
        <dbReference type="ARBA" id="ARBA00023163"/>
    </source>
</evidence>
<evidence type="ECO:0000256" key="3">
    <source>
        <dbReference type="ARBA" id="ARBA00022833"/>
    </source>
</evidence>
<dbReference type="AlphaFoldDB" id="A0A8T2SK67"/>
<keyword evidence="1" id="KW-0479">Metal-binding</keyword>
<dbReference type="GO" id="GO:0008270">
    <property type="term" value="F:zinc ion binding"/>
    <property type="evidence" value="ECO:0007669"/>
    <property type="project" value="UniProtKB-KW"/>
</dbReference>
<dbReference type="EMBL" id="CM035424">
    <property type="protein sequence ID" value="KAH7351777.1"/>
    <property type="molecule type" value="Genomic_DNA"/>
</dbReference>
<feature type="region of interest" description="Disordered" evidence="8">
    <location>
        <begin position="1"/>
        <end position="51"/>
    </location>
</feature>
<evidence type="ECO:0000256" key="2">
    <source>
        <dbReference type="ARBA" id="ARBA00022771"/>
    </source>
</evidence>
<dbReference type="PROSITE" id="PS50884">
    <property type="entry name" value="ZF_DOF_2"/>
    <property type="match status" value="1"/>
</dbReference>
<keyword evidence="6" id="KW-0804">Transcription</keyword>
<evidence type="ECO:0000256" key="1">
    <source>
        <dbReference type="ARBA" id="ARBA00022723"/>
    </source>
</evidence>
<name>A0A8T2SK67_CERRI</name>
<dbReference type="GO" id="GO:0003677">
    <property type="term" value="F:DNA binding"/>
    <property type="evidence" value="ECO:0007669"/>
    <property type="project" value="UniProtKB-KW"/>
</dbReference>
<dbReference type="PANTHER" id="PTHR31992">
    <property type="entry name" value="DOF ZINC FINGER PROTEIN DOF1.4-RELATED"/>
    <property type="match status" value="1"/>
</dbReference>
<evidence type="ECO:0000256" key="5">
    <source>
        <dbReference type="ARBA" id="ARBA00023125"/>
    </source>
</evidence>
<feature type="domain" description="Dof-type" evidence="9">
    <location>
        <begin position="50"/>
        <end position="104"/>
    </location>
</feature>
<dbReference type="PANTHER" id="PTHR31992:SF313">
    <property type="entry name" value="DOF ZINC FINGER PROTEIN DOF5.7"/>
    <property type="match status" value="1"/>
</dbReference>
<dbReference type="EMBL" id="CM035424">
    <property type="protein sequence ID" value="KAH7351778.1"/>
    <property type="molecule type" value="Genomic_DNA"/>
</dbReference>
<keyword evidence="7" id="KW-0539">Nucleus</keyword>
<reference evidence="10" key="1">
    <citation type="submission" date="2021-08" db="EMBL/GenBank/DDBJ databases">
        <title>WGS assembly of Ceratopteris richardii.</title>
        <authorList>
            <person name="Marchant D.B."/>
            <person name="Chen G."/>
            <person name="Jenkins J."/>
            <person name="Shu S."/>
            <person name="Leebens-Mack J."/>
            <person name="Grimwood J."/>
            <person name="Schmutz J."/>
            <person name="Soltis P."/>
            <person name="Soltis D."/>
            <person name="Chen Z.-H."/>
        </authorList>
    </citation>
    <scope>NUCLEOTIDE SEQUENCE</scope>
    <source>
        <strain evidence="10">Whitten #5841</strain>
        <tissue evidence="10">Leaf</tissue>
    </source>
</reference>
<evidence type="ECO:0000256" key="8">
    <source>
        <dbReference type="SAM" id="MobiDB-lite"/>
    </source>
</evidence>
<evidence type="ECO:0000256" key="7">
    <source>
        <dbReference type="ARBA" id="ARBA00023242"/>
    </source>
</evidence>
<keyword evidence="5" id="KW-0238">DNA-binding</keyword>
<evidence type="ECO:0000313" key="11">
    <source>
        <dbReference type="Proteomes" id="UP000825935"/>
    </source>
</evidence>
<accession>A0A8T2SK67</accession>
<dbReference type="Pfam" id="PF02701">
    <property type="entry name" value="Zn_ribbon_Dof"/>
    <property type="match status" value="1"/>
</dbReference>
<dbReference type="PROSITE" id="PS01361">
    <property type="entry name" value="ZF_DOF_1"/>
    <property type="match status" value="1"/>
</dbReference>
<protein>
    <recommendedName>
        <fullName evidence="9">Dof-type domain-containing protein</fullName>
    </recommendedName>
</protein>
<keyword evidence="4" id="KW-0805">Transcription regulation</keyword>
<keyword evidence="3" id="KW-0862">Zinc</keyword>
<evidence type="ECO:0000313" key="10">
    <source>
        <dbReference type="EMBL" id="KAH7351777.1"/>
    </source>
</evidence>